<dbReference type="Gene3D" id="3.90.1640.10">
    <property type="entry name" value="inorganic pyrophosphatase (n-terminal core)"/>
    <property type="match status" value="1"/>
</dbReference>
<dbReference type="InterPro" id="IPR003156">
    <property type="entry name" value="DHHA1_dom"/>
</dbReference>
<dbReference type="Pfam" id="PF02272">
    <property type="entry name" value="DHHA1"/>
    <property type="match status" value="1"/>
</dbReference>
<dbReference type="EMBL" id="MHHR01000006">
    <property type="protein sequence ID" value="OGY35018.1"/>
    <property type="molecule type" value="Genomic_DNA"/>
</dbReference>
<dbReference type="InterPro" id="IPR051319">
    <property type="entry name" value="Oligoribo/pAp-PDE_c-di-AMP_PDE"/>
</dbReference>
<dbReference type="InterPro" id="IPR001667">
    <property type="entry name" value="DDH_dom"/>
</dbReference>
<dbReference type="GO" id="GO:0003676">
    <property type="term" value="F:nucleic acid binding"/>
    <property type="evidence" value="ECO:0007669"/>
    <property type="project" value="InterPro"/>
</dbReference>
<dbReference type="Proteomes" id="UP000177528">
    <property type="component" value="Unassembled WGS sequence"/>
</dbReference>
<organism evidence="3 4">
    <name type="scientific">Candidatus Andersenbacteria bacterium RIFCSPHIGHO2_12_FULL_45_11</name>
    <dbReference type="NCBI Taxonomy" id="1797281"/>
    <lineage>
        <taxon>Bacteria</taxon>
        <taxon>Candidatus Anderseniibacteriota</taxon>
    </lineage>
</organism>
<evidence type="ECO:0000259" key="1">
    <source>
        <dbReference type="Pfam" id="PF01368"/>
    </source>
</evidence>
<evidence type="ECO:0000313" key="3">
    <source>
        <dbReference type="EMBL" id="OGY35018.1"/>
    </source>
</evidence>
<name>A0A1G1X4T6_9BACT</name>
<dbReference type="Pfam" id="PF01368">
    <property type="entry name" value="DHH"/>
    <property type="match status" value="1"/>
</dbReference>
<evidence type="ECO:0000259" key="2">
    <source>
        <dbReference type="Pfam" id="PF02272"/>
    </source>
</evidence>
<feature type="domain" description="DDH" evidence="1">
    <location>
        <begin position="32"/>
        <end position="172"/>
    </location>
</feature>
<dbReference type="PANTHER" id="PTHR47618">
    <property type="entry name" value="BIFUNCTIONAL OLIGORIBONUCLEASE AND PAP PHOSPHATASE NRNA"/>
    <property type="match status" value="1"/>
</dbReference>
<evidence type="ECO:0000313" key="4">
    <source>
        <dbReference type="Proteomes" id="UP000177528"/>
    </source>
</evidence>
<protein>
    <recommendedName>
        <fullName evidence="5">DDH domain-containing protein</fullName>
    </recommendedName>
</protein>
<dbReference type="InterPro" id="IPR038763">
    <property type="entry name" value="DHH_sf"/>
</dbReference>
<reference evidence="3 4" key="1">
    <citation type="journal article" date="2016" name="Nat. Commun.">
        <title>Thousands of microbial genomes shed light on interconnected biogeochemical processes in an aquifer system.</title>
        <authorList>
            <person name="Anantharaman K."/>
            <person name="Brown C.T."/>
            <person name="Hug L.A."/>
            <person name="Sharon I."/>
            <person name="Castelle C.J."/>
            <person name="Probst A.J."/>
            <person name="Thomas B.C."/>
            <person name="Singh A."/>
            <person name="Wilkins M.J."/>
            <person name="Karaoz U."/>
            <person name="Brodie E.L."/>
            <person name="Williams K.H."/>
            <person name="Hubbard S.S."/>
            <person name="Banfield J.F."/>
        </authorList>
    </citation>
    <scope>NUCLEOTIDE SEQUENCE [LARGE SCALE GENOMIC DNA]</scope>
</reference>
<dbReference type="Gene3D" id="3.10.310.30">
    <property type="match status" value="1"/>
</dbReference>
<accession>A0A1G1X4T6</accession>
<dbReference type="SUPFAM" id="SSF64182">
    <property type="entry name" value="DHH phosphoesterases"/>
    <property type="match status" value="1"/>
</dbReference>
<comment type="caution">
    <text evidence="3">The sequence shown here is derived from an EMBL/GenBank/DDBJ whole genome shotgun (WGS) entry which is preliminary data.</text>
</comment>
<dbReference type="AlphaFoldDB" id="A0A1G1X4T6"/>
<feature type="domain" description="DHHA1" evidence="2">
    <location>
        <begin position="250"/>
        <end position="318"/>
    </location>
</feature>
<dbReference type="PANTHER" id="PTHR47618:SF1">
    <property type="entry name" value="BIFUNCTIONAL OLIGORIBONUCLEASE AND PAP PHOSPHATASE NRNA"/>
    <property type="match status" value="1"/>
</dbReference>
<proteinExistence type="predicted"/>
<evidence type="ECO:0008006" key="5">
    <source>
        <dbReference type="Google" id="ProtNLM"/>
    </source>
</evidence>
<sequence length="334" mass="36005">MKSNLLNPAEELLIPYSDTVSAITEALGNAKNVLIGTHEHPDGDALGSSLAIMHALESKGITCTAYIPDAAPNYFAYLPGYERLTTVKPNIDAFDTVILLDYTQLPRTHLEAEVLAHGRVISIDHHYDNTKKATINLVVPEAAATAHILFPLILALDIAITQDIATCLLTGIFTDTGSFMHDSVTPEILQISSYLMKKGARLSHIAHETYQKKDLPSLRIWGKALSRISISPTTGASVSVITKEDLEECGATLDDLSGIVSMLNTLPDTKFAMMLVEYGDGKVKGSLRSEPHKGVDVSKIAKRLGGGGHKLASGFEVAGHLVQVDGKWRVTRVG</sequence>
<gene>
    <name evidence="3" type="ORF">A3D99_04445</name>
</gene>